<keyword evidence="2" id="KW-1133">Transmembrane helix</keyword>
<keyword evidence="4" id="KW-1185">Reference proteome</keyword>
<organism evidence="3 4">
    <name type="scientific">Ophiocordyceps camponoti-rufipedis</name>
    <dbReference type="NCBI Taxonomy" id="2004952"/>
    <lineage>
        <taxon>Eukaryota</taxon>
        <taxon>Fungi</taxon>
        <taxon>Dikarya</taxon>
        <taxon>Ascomycota</taxon>
        <taxon>Pezizomycotina</taxon>
        <taxon>Sordariomycetes</taxon>
        <taxon>Hypocreomycetidae</taxon>
        <taxon>Hypocreales</taxon>
        <taxon>Ophiocordycipitaceae</taxon>
        <taxon>Ophiocordyceps</taxon>
    </lineage>
</organism>
<protein>
    <submittedName>
        <fullName evidence="3">Uncharacterized protein</fullName>
    </submittedName>
</protein>
<name>A0A2C5ZA12_9HYPO</name>
<dbReference type="EMBL" id="NJES01000151">
    <property type="protein sequence ID" value="PHH76713.1"/>
    <property type="molecule type" value="Genomic_DNA"/>
</dbReference>
<dbReference type="Proteomes" id="UP000226431">
    <property type="component" value="Unassembled WGS sequence"/>
</dbReference>
<proteinExistence type="predicted"/>
<gene>
    <name evidence="3" type="ORF">CDD80_1310</name>
</gene>
<dbReference type="AlphaFoldDB" id="A0A2C5ZA12"/>
<evidence type="ECO:0000256" key="1">
    <source>
        <dbReference type="SAM" id="MobiDB-lite"/>
    </source>
</evidence>
<feature type="region of interest" description="Disordered" evidence="1">
    <location>
        <begin position="39"/>
        <end position="63"/>
    </location>
</feature>
<reference evidence="3 4" key="1">
    <citation type="submission" date="2017-06" db="EMBL/GenBank/DDBJ databases">
        <title>Ant-infecting Ophiocordyceps genomes reveal a high diversity of potential behavioral manipulation genes and a possible major role for enterotoxins.</title>
        <authorList>
            <person name="De Bekker C."/>
            <person name="Evans H.C."/>
            <person name="Brachmann A."/>
            <person name="Hughes D.P."/>
        </authorList>
    </citation>
    <scope>NUCLEOTIDE SEQUENCE [LARGE SCALE GENOMIC DNA]</scope>
    <source>
        <strain evidence="3 4">Map16</strain>
    </source>
</reference>
<accession>A0A2C5ZA12</accession>
<evidence type="ECO:0000256" key="2">
    <source>
        <dbReference type="SAM" id="Phobius"/>
    </source>
</evidence>
<sequence>MIRQPAVLQNLEYFYTAAISAFCCYCCSVAAAVAAAAAPYPPPVEDSPPAQQTRRSETSARSRAGTIACMLPSTKQYHLGFTLSFSSLSTSDLIDSGLHVT</sequence>
<comment type="caution">
    <text evidence="3">The sequence shown here is derived from an EMBL/GenBank/DDBJ whole genome shotgun (WGS) entry which is preliminary data.</text>
</comment>
<feature type="transmembrane region" description="Helical" evidence="2">
    <location>
        <begin position="12"/>
        <end position="38"/>
    </location>
</feature>
<evidence type="ECO:0000313" key="3">
    <source>
        <dbReference type="EMBL" id="PHH76713.1"/>
    </source>
</evidence>
<keyword evidence="2" id="KW-0812">Transmembrane</keyword>
<keyword evidence="2" id="KW-0472">Membrane</keyword>
<evidence type="ECO:0000313" key="4">
    <source>
        <dbReference type="Proteomes" id="UP000226431"/>
    </source>
</evidence>